<dbReference type="EMBL" id="KP136319">
    <property type="protein sequence ID" value="AJF97444.1"/>
    <property type="molecule type" value="Genomic_DNA"/>
</dbReference>
<dbReference type="RefSeq" id="YP_009119679.1">
    <property type="nucleotide sequence ID" value="NC_026440.1"/>
</dbReference>
<evidence type="ECO:0000313" key="3">
    <source>
        <dbReference type="Proteomes" id="UP000202511"/>
    </source>
</evidence>
<name>A0A0B5J1P2_9VIRU</name>
<evidence type="ECO:0000313" key="2">
    <source>
        <dbReference type="EMBL" id="AJF97444.1"/>
    </source>
</evidence>
<sequence length="154" mass="17208">MKPPFAIMTNKSFSTFAFYFFVFFCCLFFFALVALLAAVAPAILLVALAPHKQKKWSKLYIFPLPFSEMTQSRQKRGRILARPGLSATKYMRVFFGRQYACRSRASILAPCVAPSPSTPLACNLISRRACNARLFSPALNEWLEKGQTGGPLPS</sequence>
<proteinExistence type="predicted"/>
<accession>A0A0B5J1P2</accession>
<dbReference type="KEGG" id="vg:23462361"/>
<dbReference type="GeneID" id="23462361"/>
<keyword evidence="1" id="KW-0812">Transmembrane</keyword>
<keyword evidence="1" id="KW-0472">Membrane</keyword>
<dbReference type="Proteomes" id="UP000202511">
    <property type="component" value="Segment"/>
</dbReference>
<protein>
    <submittedName>
        <fullName evidence="2">Uncharacterized protein</fullName>
    </submittedName>
</protein>
<reference evidence="2 3" key="1">
    <citation type="journal article" date="2015" name="Parasitol. Res.">
        <title>Viruses in close associations with free-living amoebae.</title>
        <authorList>
            <person name="Scheid P."/>
        </authorList>
    </citation>
    <scope>NUCLEOTIDE SEQUENCE [LARGE SCALE GENOMIC DNA]</scope>
    <source>
        <strain evidence="2">KlaHel</strain>
    </source>
</reference>
<evidence type="ECO:0000256" key="1">
    <source>
        <dbReference type="SAM" id="Phobius"/>
    </source>
</evidence>
<keyword evidence="1" id="KW-1133">Transmembrane helix</keyword>
<organism evidence="2 3">
    <name type="scientific">Pandoravirus inopinatum</name>
    <dbReference type="NCBI Taxonomy" id="1605721"/>
    <lineage>
        <taxon>Viruses</taxon>
        <taxon>Pandoravirus</taxon>
    </lineage>
</organism>
<feature type="transmembrane region" description="Helical" evidence="1">
    <location>
        <begin position="16"/>
        <end position="49"/>
    </location>
</feature>